<gene>
    <name evidence="1" type="ORF">F511_40474</name>
</gene>
<protein>
    <submittedName>
        <fullName evidence="1">Uncharacterized protein</fullName>
    </submittedName>
</protein>
<name>A0A2Z7C1I5_9LAMI</name>
<keyword evidence="2" id="KW-1185">Reference proteome</keyword>
<proteinExistence type="predicted"/>
<evidence type="ECO:0000313" key="2">
    <source>
        <dbReference type="Proteomes" id="UP000250235"/>
    </source>
</evidence>
<dbReference type="AlphaFoldDB" id="A0A2Z7C1I5"/>
<sequence>MARECRAVLRRWLRGDARGRAPACGLASDVIFVVAPPPAGLRSGEAPAMS</sequence>
<evidence type="ECO:0000313" key="1">
    <source>
        <dbReference type="EMBL" id="KZV38145.1"/>
    </source>
</evidence>
<dbReference type="EMBL" id="KV002096">
    <property type="protein sequence ID" value="KZV38145.1"/>
    <property type="molecule type" value="Genomic_DNA"/>
</dbReference>
<reference evidence="1 2" key="1">
    <citation type="journal article" date="2015" name="Proc. Natl. Acad. Sci. U.S.A.">
        <title>The resurrection genome of Boea hygrometrica: A blueprint for survival of dehydration.</title>
        <authorList>
            <person name="Xiao L."/>
            <person name="Yang G."/>
            <person name="Zhang L."/>
            <person name="Yang X."/>
            <person name="Zhao S."/>
            <person name="Ji Z."/>
            <person name="Zhou Q."/>
            <person name="Hu M."/>
            <person name="Wang Y."/>
            <person name="Chen M."/>
            <person name="Xu Y."/>
            <person name="Jin H."/>
            <person name="Xiao X."/>
            <person name="Hu G."/>
            <person name="Bao F."/>
            <person name="Hu Y."/>
            <person name="Wan P."/>
            <person name="Li L."/>
            <person name="Deng X."/>
            <person name="Kuang T."/>
            <person name="Xiang C."/>
            <person name="Zhu J.K."/>
            <person name="Oliver M.J."/>
            <person name="He Y."/>
        </authorList>
    </citation>
    <scope>NUCLEOTIDE SEQUENCE [LARGE SCALE GENOMIC DNA]</scope>
    <source>
        <strain evidence="2">cv. XS01</strain>
    </source>
</reference>
<organism evidence="1 2">
    <name type="scientific">Dorcoceras hygrometricum</name>
    <dbReference type="NCBI Taxonomy" id="472368"/>
    <lineage>
        <taxon>Eukaryota</taxon>
        <taxon>Viridiplantae</taxon>
        <taxon>Streptophyta</taxon>
        <taxon>Embryophyta</taxon>
        <taxon>Tracheophyta</taxon>
        <taxon>Spermatophyta</taxon>
        <taxon>Magnoliopsida</taxon>
        <taxon>eudicotyledons</taxon>
        <taxon>Gunneridae</taxon>
        <taxon>Pentapetalae</taxon>
        <taxon>asterids</taxon>
        <taxon>lamiids</taxon>
        <taxon>Lamiales</taxon>
        <taxon>Gesneriaceae</taxon>
        <taxon>Didymocarpoideae</taxon>
        <taxon>Trichosporeae</taxon>
        <taxon>Loxocarpinae</taxon>
        <taxon>Dorcoceras</taxon>
    </lineage>
</organism>
<dbReference type="Proteomes" id="UP000250235">
    <property type="component" value="Unassembled WGS sequence"/>
</dbReference>
<accession>A0A2Z7C1I5</accession>